<comment type="subcellular location">
    <subcellularLocation>
        <location evidence="1">Peroxisome</location>
    </subcellularLocation>
</comment>
<dbReference type="CDD" id="cd06558">
    <property type="entry name" value="crotonase-like"/>
    <property type="match status" value="1"/>
</dbReference>
<feature type="domain" description="3-hydroxyacyl-CoA dehydrogenase NAD binding" evidence="14">
    <location>
        <begin position="311"/>
        <end position="485"/>
    </location>
</feature>
<proteinExistence type="predicted"/>
<dbReference type="InterPro" id="IPR006176">
    <property type="entry name" value="3-OHacyl-CoA_DH_NAD-bd"/>
</dbReference>
<evidence type="ECO:0000256" key="9">
    <source>
        <dbReference type="ARBA" id="ARBA00023235"/>
    </source>
</evidence>
<evidence type="ECO:0000256" key="2">
    <source>
        <dbReference type="ARBA" id="ARBA00005005"/>
    </source>
</evidence>
<keyword evidence="8" id="KW-0576">Peroxisome</keyword>
<evidence type="ECO:0000256" key="7">
    <source>
        <dbReference type="ARBA" id="ARBA00023098"/>
    </source>
</evidence>
<evidence type="ECO:0000259" key="14">
    <source>
        <dbReference type="Pfam" id="PF02737"/>
    </source>
</evidence>
<dbReference type="InterPro" id="IPR001753">
    <property type="entry name" value="Enoyl-CoA_hydra/iso"/>
</dbReference>
<evidence type="ECO:0000256" key="1">
    <source>
        <dbReference type="ARBA" id="ARBA00004275"/>
    </source>
</evidence>
<evidence type="ECO:0000256" key="8">
    <source>
        <dbReference type="ARBA" id="ARBA00023140"/>
    </source>
</evidence>
<keyword evidence="16" id="KW-1185">Reference proteome</keyword>
<dbReference type="Gene3D" id="3.40.50.720">
    <property type="entry name" value="NAD(P)-binding Rossmann-like Domain"/>
    <property type="match status" value="1"/>
</dbReference>
<keyword evidence="3" id="KW-0276">Fatty acid metabolism</keyword>
<evidence type="ECO:0000313" key="16">
    <source>
        <dbReference type="Proteomes" id="UP001500984"/>
    </source>
</evidence>
<comment type="catalytic activity">
    <reaction evidence="12">
        <text>a (3S)-3-hydroxyacyl-CoA + NAD(+) = a 3-oxoacyl-CoA + NADH + H(+)</text>
        <dbReference type="Rhea" id="RHEA:22432"/>
        <dbReference type="ChEBI" id="CHEBI:15378"/>
        <dbReference type="ChEBI" id="CHEBI:57318"/>
        <dbReference type="ChEBI" id="CHEBI:57540"/>
        <dbReference type="ChEBI" id="CHEBI:57945"/>
        <dbReference type="ChEBI" id="CHEBI:90726"/>
        <dbReference type="EC" id="1.1.1.35"/>
    </reaction>
</comment>
<sequence length="706" mass="73730">MSTHTSETVTWRKEGGIAVVEIANPPVNGLADTVRAGLAGALTAIAADAEVAGVVLTGTGSGFCGGADVRQFNTPAASAEPGLRAVLAQLTSLPVPTIAAIHGFALGGGLELALGANYRIAAEGSSIGLSETTLGLIPGGGGTQRLPRLIGAAPALDLILAGARLDAAEAHARGIVDAVFTGDPAEAGIAFVRARVQEAEAQGTESQGAAAHPSLDAVPAPDATGLDLAAARAKAGRNRRNGTAQLAAVDAVEASLTLPLEAGLDRERELFTVLVEGPESKALRHLFFAERTAAKIDSVPTGTPVRQIETAGVVGSGTMGSGIAMALASAGIPVTVVDTTPEALERARDRVDSTYRSQAARGRISEEAAEAAIARISLTTGLEELAPVDIVIEAVFEDMDVKKDVFAQLDGIVKQGAVLATNTSRLDVDEIAAATRRPQDVIGLHFFSPANIMRLLEVVQGRETAADVLATAMALAGRIGKQPVLSQVGEGFIGNRMLSPYKREAEQLLEQGATPAQVDAAMEAFGFAMGPFAVGDLAGLDVGEAGRRTFRATATPVQMQAFSEIPTKLFEAGRYGQKTGAGYYRYEEGDRTRHEDPAVLEIIEQCAEAAGVTRREVTDEEIVERCLLALVNEGAKVLSDGIAQRPGDLDVVWVHGYGFPAYRGGPMHWAAQQGWAQVVSRLEEFSRIHGEYWAPAPWLVERAQEG</sequence>
<dbReference type="Gene3D" id="3.90.226.10">
    <property type="entry name" value="2-enoyl-CoA Hydratase, Chain A, domain 1"/>
    <property type="match status" value="1"/>
</dbReference>
<evidence type="ECO:0000256" key="4">
    <source>
        <dbReference type="ARBA" id="ARBA00022963"/>
    </source>
</evidence>
<dbReference type="InterPro" id="IPR029045">
    <property type="entry name" value="ClpP/crotonase-like_dom_sf"/>
</dbReference>
<keyword evidence="6" id="KW-0520">NAD</keyword>
<name>A0ABP5IS92_9MICO</name>
<keyword evidence="5" id="KW-0560">Oxidoreductase</keyword>
<feature type="domain" description="3-hydroxyacyl-CoA dehydrogenase C-terminal" evidence="13">
    <location>
        <begin position="491"/>
        <end position="586"/>
    </location>
</feature>
<keyword evidence="4" id="KW-0442">Lipid degradation</keyword>
<dbReference type="Pfam" id="PF00725">
    <property type="entry name" value="3HCDH"/>
    <property type="match status" value="1"/>
</dbReference>
<dbReference type="Proteomes" id="UP001500984">
    <property type="component" value="Unassembled WGS sequence"/>
</dbReference>
<evidence type="ECO:0000259" key="13">
    <source>
        <dbReference type="Pfam" id="PF00725"/>
    </source>
</evidence>
<dbReference type="PANTHER" id="PTHR23309">
    <property type="entry name" value="3-HYDROXYACYL-COA DEHYROGENASE"/>
    <property type="match status" value="1"/>
</dbReference>
<dbReference type="Pfam" id="PF00378">
    <property type="entry name" value="ECH_1"/>
    <property type="match status" value="1"/>
</dbReference>
<evidence type="ECO:0000256" key="3">
    <source>
        <dbReference type="ARBA" id="ARBA00022832"/>
    </source>
</evidence>
<dbReference type="Pfam" id="PF02737">
    <property type="entry name" value="3HCDH_N"/>
    <property type="match status" value="1"/>
</dbReference>
<dbReference type="PANTHER" id="PTHR23309:SF51">
    <property type="entry name" value="3-HYDROXYACYL-COA DEHYDROGENASE-RELATED"/>
    <property type="match status" value="1"/>
</dbReference>
<gene>
    <name evidence="15" type="ORF">GCM10009823_28350</name>
</gene>
<evidence type="ECO:0000256" key="12">
    <source>
        <dbReference type="ARBA" id="ARBA00049556"/>
    </source>
</evidence>
<evidence type="ECO:0000256" key="6">
    <source>
        <dbReference type="ARBA" id="ARBA00023027"/>
    </source>
</evidence>
<comment type="pathway">
    <text evidence="2">Lipid metabolism; fatty acid beta-oxidation.</text>
</comment>
<dbReference type="InterPro" id="IPR036291">
    <property type="entry name" value="NAD(P)-bd_dom_sf"/>
</dbReference>
<keyword evidence="10" id="KW-0456">Lyase</keyword>
<dbReference type="RefSeq" id="WP_344337956.1">
    <property type="nucleotide sequence ID" value="NZ_BAAAPZ010000017.1"/>
</dbReference>
<accession>A0ABP5IS92</accession>
<reference evidence="16" key="1">
    <citation type="journal article" date="2019" name="Int. J. Syst. Evol. Microbiol.">
        <title>The Global Catalogue of Microorganisms (GCM) 10K type strain sequencing project: providing services to taxonomists for standard genome sequencing and annotation.</title>
        <authorList>
            <consortium name="The Broad Institute Genomics Platform"/>
            <consortium name="The Broad Institute Genome Sequencing Center for Infectious Disease"/>
            <person name="Wu L."/>
            <person name="Ma J."/>
        </authorList>
    </citation>
    <scope>NUCLEOTIDE SEQUENCE [LARGE SCALE GENOMIC DNA]</scope>
    <source>
        <strain evidence="16">JCM 15900</strain>
    </source>
</reference>
<dbReference type="Gene3D" id="1.10.1040.50">
    <property type="match status" value="1"/>
</dbReference>
<evidence type="ECO:0000256" key="10">
    <source>
        <dbReference type="ARBA" id="ARBA00023239"/>
    </source>
</evidence>
<dbReference type="InterPro" id="IPR006108">
    <property type="entry name" value="3HC_DH_C"/>
</dbReference>
<comment type="caution">
    <text evidence="15">The sequence shown here is derived from an EMBL/GenBank/DDBJ whole genome shotgun (WGS) entry which is preliminary data.</text>
</comment>
<keyword evidence="11" id="KW-0511">Multifunctional enzyme</keyword>
<keyword evidence="9" id="KW-0413">Isomerase</keyword>
<dbReference type="EMBL" id="BAAAPZ010000017">
    <property type="protein sequence ID" value="GAA2104007.1"/>
    <property type="molecule type" value="Genomic_DNA"/>
</dbReference>
<evidence type="ECO:0000256" key="11">
    <source>
        <dbReference type="ARBA" id="ARBA00023268"/>
    </source>
</evidence>
<organism evidence="15 16">
    <name type="scientific">Brevibacterium salitolerans</name>
    <dbReference type="NCBI Taxonomy" id="1403566"/>
    <lineage>
        <taxon>Bacteria</taxon>
        <taxon>Bacillati</taxon>
        <taxon>Actinomycetota</taxon>
        <taxon>Actinomycetes</taxon>
        <taxon>Micrococcales</taxon>
        <taxon>Brevibacteriaceae</taxon>
        <taxon>Brevibacterium</taxon>
    </lineage>
</organism>
<dbReference type="SUPFAM" id="SSF48179">
    <property type="entry name" value="6-phosphogluconate dehydrogenase C-terminal domain-like"/>
    <property type="match status" value="2"/>
</dbReference>
<dbReference type="InterPro" id="IPR008927">
    <property type="entry name" value="6-PGluconate_DH-like_C_sf"/>
</dbReference>
<protein>
    <submittedName>
        <fullName evidence="15">3-hydroxyacyl-CoA dehydrogenase NAD-binding domain-containing protein</fullName>
    </submittedName>
</protein>
<dbReference type="SUPFAM" id="SSF52096">
    <property type="entry name" value="ClpP/crotonase"/>
    <property type="match status" value="1"/>
</dbReference>
<dbReference type="SUPFAM" id="SSF51735">
    <property type="entry name" value="NAD(P)-binding Rossmann-fold domains"/>
    <property type="match status" value="1"/>
</dbReference>
<evidence type="ECO:0000313" key="15">
    <source>
        <dbReference type="EMBL" id="GAA2104007.1"/>
    </source>
</evidence>
<evidence type="ECO:0000256" key="5">
    <source>
        <dbReference type="ARBA" id="ARBA00023002"/>
    </source>
</evidence>
<keyword evidence="7" id="KW-0443">Lipid metabolism</keyword>